<organism evidence="3 4">
    <name type="scientific">Popillia japonica</name>
    <name type="common">Japanese beetle</name>
    <dbReference type="NCBI Taxonomy" id="7064"/>
    <lineage>
        <taxon>Eukaryota</taxon>
        <taxon>Metazoa</taxon>
        <taxon>Ecdysozoa</taxon>
        <taxon>Arthropoda</taxon>
        <taxon>Hexapoda</taxon>
        <taxon>Insecta</taxon>
        <taxon>Pterygota</taxon>
        <taxon>Neoptera</taxon>
        <taxon>Endopterygota</taxon>
        <taxon>Coleoptera</taxon>
        <taxon>Polyphaga</taxon>
        <taxon>Scarabaeiformia</taxon>
        <taxon>Scarabaeidae</taxon>
        <taxon>Rutelinae</taxon>
        <taxon>Popillia</taxon>
    </lineage>
</organism>
<keyword evidence="4" id="KW-1185">Reference proteome</keyword>
<gene>
    <name evidence="3" type="ORF">QE152_g24724</name>
</gene>
<dbReference type="EMBL" id="JASPKY010000258">
    <property type="protein sequence ID" value="KAK9712738.1"/>
    <property type="molecule type" value="Genomic_DNA"/>
</dbReference>
<sequence>MEKITIAACIAICGTVIIAAVIFIVASRRQSPPAGPYTASPGGPLSSLPTISAFNNSKDWDQISGYSTHSTQRPRMYALDQPSSLQDDLRSHFSSKDLRQSRQSLAMHSDRMMKAPSHHGPPHSVTSSTRRSRPRSRSRDHHRPGSRYSITGSTHTLNNYCDNSDNWTDHDMEIYMARNPTTRNGLVPL</sequence>
<evidence type="ECO:0000256" key="2">
    <source>
        <dbReference type="SAM" id="Phobius"/>
    </source>
</evidence>
<evidence type="ECO:0000256" key="1">
    <source>
        <dbReference type="SAM" id="MobiDB-lite"/>
    </source>
</evidence>
<keyword evidence="2" id="KW-1133">Transmembrane helix</keyword>
<name>A0AAW1K4L5_POPJA</name>
<keyword evidence="2" id="KW-0812">Transmembrane</keyword>
<proteinExistence type="predicted"/>
<dbReference type="Proteomes" id="UP001458880">
    <property type="component" value="Unassembled WGS sequence"/>
</dbReference>
<accession>A0AAW1K4L5</accession>
<dbReference type="AlphaFoldDB" id="A0AAW1K4L5"/>
<comment type="caution">
    <text evidence="3">The sequence shown here is derived from an EMBL/GenBank/DDBJ whole genome shotgun (WGS) entry which is preliminary data.</text>
</comment>
<feature type="region of interest" description="Disordered" evidence="1">
    <location>
        <begin position="110"/>
        <end position="155"/>
    </location>
</feature>
<evidence type="ECO:0000313" key="3">
    <source>
        <dbReference type="EMBL" id="KAK9712738.1"/>
    </source>
</evidence>
<feature type="compositionally biased region" description="Basic residues" evidence="1">
    <location>
        <begin position="130"/>
        <end position="145"/>
    </location>
</feature>
<feature type="transmembrane region" description="Helical" evidence="2">
    <location>
        <begin position="6"/>
        <end position="26"/>
    </location>
</feature>
<reference evidence="3 4" key="1">
    <citation type="journal article" date="2024" name="BMC Genomics">
        <title>De novo assembly and annotation of Popillia japonica's genome with initial clues to its potential as an invasive pest.</title>
        <authorList>
            <person name="Cucini C."/>
            <person name="Boschi S."/>
            <person name="Funari R."/>
            <person name="Cardaioli E."/>
            <person name="Iannotti N."/>
            <person name="Marturano G."/>
            <person name="Paoli F."/>
            <person name="Bruttini M."/>
            <person name="Carapelli A."/>
            <person name="Frati F."/>
            <person name="Nardi F."/>
        </authorList>
    </citation>
    <scope>NUCLEOTIDE SEQUENCE [LARGE SCALE GENOMIC DNA]</scope>
    <source>
        <strain evidence="3">DMR45628</strain>
    </source>
</reference>
<evidence type="ECO:0000313" key="4">
    <source>
        <dbReference type="Proteomes" id="UP001458880"/>
    </source>
</evidence>
<protein>
    <submittedName>
        <fullName evidence="3">Uncharacterized protein</fullName>
    </submittedName>
</protein>
<keyword evidence="2" id="KW-0472">Membrane</keyword>